<dbReference type="Proteomes" id="UP000245910">
    <property type="component" value="Chromosome II"/>
</dbReference>
<accession>A0A2L2SSE4</accession>
<evidence type="ECO:0000313" key="3">
    <source>
        <dbReference type="Proteomes" id="UP000245910"/>
    </source>
</evidence>
<reference evidence="3" key="1">
    <citation type="submission" date="2014-10" db="EMBL/GenBank/DDBJ databases">
        <authorList>
            <person name="King R."/>
        </authorList>
    </citation>
    <scope>NUCLEOTIDE SEQUENCE [LARGE SCALE GENOMIC DNA]</scope>
    <source>
        <strain evidence="3">A3/5</strain>
    </source>
</reference>
<feature type="compositionally biased region" description="Polar residues" evidence="1">
    <location>
        <begin position="85"/>
        <end position="103"/>
    </location>
</feature>
<feature type="region of interest" description="Disordered" evidence="1">
    <location>
        <begin position="72"/>
        <end position="103"/>
    </location>
</feature>
<evidence type="ECO:0000313" key="2">
    <source>
        <dbReference type="EMBL" id="CEI60032.1"/>
    </source>
</evidence>
<name>A0A2L2SSE4_9HYPO</name>
<feature type="compositionally biased region" description="Polar residues" evidence="1">
    <location>
        <begin position="1"/>
        <end position="21"/>
    </location>
</feature>
<proteinExistence type="predicted"/>
<sequence>MPLRNETSSQNSQASGRSRSATLGLGGHREKQIGLDADHARICKFSRPDDPTYQQVGDNIAEMVNAAIAKQEQLHEGSKRPRNVSRVQGNKNSTVQYGRSNTSFITGNVNRTQQFDDDKESDTNGGENVATQISNNCYGALEALHRHRFELRVFPSNAECTSRA</sequence>
<evidence type="ECO:0000256" key="1">
    <source>
        <dbReference type="SAM" id="MobiDB-lite"/>
    </source>
</evidence>
<keyword evidence="3" id="KW-1185">Reference proteome</keyword>
<dbReference type="OrthoDB" id="5086500at2759"/>
<organism evidence="2 3">
    <name type="scientific">Fusarium venenatum</name>
    <dbReference type="NCBI Taxonomy" id="56646"/>
    <lineage>
        <taxon>Eukaryota</taxon>
        <taxon>Fungi</taxon>
        <taxon>Dikarya</taxon>
        <taxon>Ascomycota</taxon>
        <taxon>Pezizomycotina</taxon>
        <taxon>Sordariomycetes</taxon>
        <taxon>Hypocreomycetidae</taxon>
        <taxon>Hypocreales</taxon>
        <taxon>Nectriaceae</taxon>
        <taxon>Fusarium</taxon>
    </lineage>
</organism>
<protein>
    <submittedName>
        <fullName evidence="2">Uncharacterized protein</fullName>
    </submittedName>
</protein>
<feature type="region of interest" description="Disordered" evidence="1">
    <location>
        <begin position="1"/>
        <end position="32"/>
    </location>
</feature>
<dbReference type="EMBL" id="LN649230">
    <property type="protein sequence ID" value="CEI60032.1"/>
    <property type="molecule type" value="Genomic_DNA"/>
</dbReference>
<dbReference type="AlphaFoldDB" id="A0A2L2SSE4"/>